<dbReference type="GO" id="GO:0042910">
    <property type="term" value="F:xenobiotic transmembrane transporter activity"/>
    <property type="evidence" value="ECO:0007669"/>
    <property type="project" value="InterPro"/>
</dbReference>
<evidence type="ECO:0000256" key="3">
    <source>
        <dbReference type="ARBA" id="ARBA00022692"/>
    </source>
</evidence>
<name>A0AAN9NJG2_PHACN</name>
<gene>
    <name evidence="8" type="ORF">VNO80_05153</name>
</gene>
<feature type="transmembrane region" description="Helical" evidence="6">
    <location>
        <begin position="20"/>
        <end position="42"/>
    </location>
</feature>
<feature type="transmembrane region" description="Helical" evidence="6">
    <location>
        <begin position="323"/>
        <end position="344"/>
    </location>
</feature>
<dbReference type="Proteomes" id="UP001374584">
    <property type="component" value="Unassembled WGS sequence"/>
</dbReference>
<dbReference type="InterPro" id="IPR002528">
    <property type="entry name" value="MATE_fam"/>
</dbReference>
<comment type="caution">
    <text evidence="8">The sequence shown here is derived from an EMBL/GenBank/DDBJ whole genome shotgun (WGS) entry which is preliminary data.</text>
</comment>
<evidence type="ECO:0000256" key="2">
    <source>
        <dbReference type="ARBA" id="ARBA00010199"/>
    </source>
</evidence>
<dbReference type="PANTHER" id="PTHR42893">
    <property type="entry name" value="PROTEIN DETOXIFICATION 44, CHLOROPLASTIC-RELATED"/>
    <property type="match status" value="1"/>
</dbReference>
<dbReference type="PANTHER" id="PTHR42893:SF45">
    <property type="entry name" value="PROTEIN DETOXIFICATION 45, CHLOROPLASTIC"/>
    <property type="match status" value="1"/>
</dbReference>
<feature type="transmembrane region" description="Helical" evidence="6">
    <location>
        <begin position="472"/>
        <end position="495"/>
    </location>
</feature>
<dbReference type="GO" id="GO:0009507">
    <property type="term" value="C:chloroplast"/>
    <property type="evidence" value="ECO:0007669"/>
    <property type="project" value="TreeGrafter"/>
</dbReference>
<keyword evidence="3 6" id="KW-0812">Transmembrane</keyword>
<organism evidence="8 9">
    <name type="scientific">Phaseolus coccineus</name>
    <name type="common">Scarlet runner bean</name>
    <name type="synonym">Phaseolus multiflorus</name>
    <dbReference type="NCBI Taxonomy" id="3886"/>
    <lineage>
        <taxon>Eukaryota</taxon>
        <taxon>Viridiplantae</taxon>
        <taxon>Streptophyta</taxon>
        <taxon>Embryophyta</taxon>
        <taxon>Tracheophyta</taxon>
        <taxon>Spermatophyta</taxon>
        <taxon>Magnoliopsida</taxon>
        <taxon>eudicotyledons</taxon>
        <taxon>Gunneridae</taxon>
        <taxon>Pentapetalae</taxon>
        <taxon>rosids</taxon>
        <taxon>fabids</taxon>
        <taxon>Fabales</taxon>
        <taxon>Fabaceae</taxon>
        <taxon>Papilionoideae</taxon>
        <taxon>50 kb inversion clade</taxon>
        <taxon>NPAAA clade</taxon>
        <taxon>indigoferoid/millettioid clade</taxon>
        <taxon>Phaseoleae</taxon>
        <taxon>Phaseolus</taxon>
    </lineage>
</organism>
<evidence type="ECO:0000256" key="6">
    <source>
        <dbReference type="RuleBase" id="RU004914"/>
    </source>
</evidence>
<feature type="compositionally biased region" description="Basic and acidic residues" evidence="7">
    <location>
        <begin position="107"/>
        <end position="119"/>
    </location>
</feature>
<evidence type="ECO:0000256" key="5">
    <source>
        <dbReference type="ARBA" id="ARBA00023136"/>
    </source>
</evidence>
<keyword evidence="9" id="KW-1185">Reference proteome</keyword>
<dbReference type="AlphaFoldDB" id="A0AAN9NJG2"/>
<evidence type="ECO:0000313" key="9">
    <source>
        <dbReference type="Proteomes" id="UP001374584"/>
    </source>
</evidence>
<dbReference type="InterPro" id="IPR044644">
    <property type="entry name" value="DinF-like"/>
</dbReference>
<feature type="transmembrane region" description="Helical" evidence="6">
    <location>
        <begin position="507"/>
        <end position="525"/>
    </location>
</feature>
<dbReference type="Pfam" id="PF01554">
    <property type="entry name" value="MatE"/>
    <property type="match status" value="2"/>
</dbReference>
<sequence length="602" mass="64983">MKMEKAIHSGERDRGFAGGVTYTFCGLHCSAGAVVVVAVMVMEAIHFTSSSLVSQHQGFTRRRPFLFKRNHICYGYCPRFLRQSQSLSWPLITLRAKSSSLPPNHFTSEHQHADDDHQLHPNPSSVQLPLDQNDKPQDVDVKRELLLLAVPALAGQAIDPLSQLMETAYIGRLGTVELASAGVSVSIFNIISKLFNIPLLSVATSFVAEDMAKAASTQHSDSDHGAPENTGNGKPFKTVPQRKQLSSVSTALLLALGLGIFEALALYLGAGAFLHLIGLPTQNPTFAPARQFLSLRAVGAPAVVLSLALQGIFRGFKDTKTPVICLGIGNFSSVFLCPLLMYYFRLGVTGAAISTVISQYIGTMLMIWCLNERAELLPPKLGNLQFGSYIKSGGFLLGRTLAVLSTITLGTSMAARHGPVAMAAHQICMQVWLAVSLLTDALATSGQALIASSVSKHEYKVVKEITSFVLRIGLVMGICLTAILGASFGSLATIFTQDSEVLQVVRSLVLFVSVSQPFNALAYIFDGLHYGVSDFRYAAFSMMFVGAVSSAFLLFAPPLFGLQGVWLGLVLFMALRAVAGAVRCLSKNGPWWFLHRDLQIVE</sequence>
<feature type="region of interest" description="Disordered" evidence="7">
    <location>
        <begin position="217"/>
        <end position="240"/>
    </location>
</feature>
<proteinExistence type="inferred from homology"/>
<protein>
    <recommendedName>
        <fullName evidence="6">Protein DETOXIFICATION</fullName>
    </recommendedName>
    <alternativeName>
        <fullName evidence="6">Multidrug and toxic compound extrusion protein</fullName>
    </alternativeName>
</protein>
<feature type="transmembrane region" description="Helical" evidence="6">
    <location>
        <begin position="566"/>
        <end position="586"/>
    </location>
</feature>
<dbReference type="CDD" id="cd13136">
    <property type="entry name" value="MATE_DinF_like"/>
    <property type="match status" value="1"/>
</dbReference>
<feature type="transmembrane region" description="Helical" evidence="6">
    <location>
        <begin position="392"/>
        <end position="411"/>
    </location>
</feature>
<keyword evidence="5 6" id="KW-0472">Membrane</keyword>
<feature type="transmembrane region" description="Helical" evidence="6">
    <location>
        <begin position="431"/>
        <end position="451"/>
    </location>
</feature>
<evidence type="ECO:0000256" key="7">
    <source>
        <dbReference type="SAM" id="MobiDB-lite"/>
    </source>
</evidence>
<evidence type="ECO:0000256" key="4">
    <source>
        <dbReference type="ARBA" id="ARBA00022989"/>
    </source>
</evidence>
<comment type="similarity">
    <text evidence="2 6">Belongs to the multi antimicrobial extrusion (MATE) (TC 2.A.66.1) family.</text>
</comment>
<keyword evidence="4 6" id="KW-1133">Transmembrane helix</keyword>
<evidence type="ECO:0000313" key="8">
    <source>
        <dbReference type="EMBL" id="KAK7371788.1"/>
    </source>
</evidence>
<reference evidence="8 9" key="1">
    <citation type="submission" date="2024-01" db="EMBL/GenBank/DDBJ databases">
        <title>The genomes of 5 underutilized Papilionoideae crops provide insights into root nodulation and disease resistanc.</title>
        <authorList>
            <person name="Jiang F."/>
        </authorList>
    </citation>
    <scope>NUCLEOTIDE SEQUENCE [LARGE SCALE GENOMIC DNA]</scope>
    <source>
        <strain evidence="8">JINMINGXINNONG_FW02</strain>
        <tissue evidence="8">Leaves</tissue>
    </source>
</reference>
<feature type="transmembrane region" description="Helical" evidence="6">
    <location>
        <begin position="297"/>
        <end position="316"/>
    </location>
</feature>
<dbReference type="GO" id="GO:0015297">
    <property type="term" value="F:antiporter activity"/>
    <property type="evidence" value="ECO:0007669"/>
    <property type="project" value="InterPro"/>
</dbReference>
<dbReference type="EMBL" id="JAYMYR010000003">
    <property type="protein sequence ID" value="KAK7371788.1"/>
    <property type="molecule type" value="Genomic_DNA"/>
</dbReference>
<dbReference type="NCBIfam" id="TIGR00797">
    <property type="entry name" value="matE"/>
    <property type="match status" value="1"/>
</dbReference>
<feature type="transmembrane region" description="Helical" evidence="6">
    <location>
        <begin position="251"/>
        <end position="277"/>
    </location>
</feature>
<comment type="subcellular location">
    <subcellularLocation>
        <location evidence="1">Membrane</location>
        <topology evidence="1">Multi-pass membrane protein</topology>
    </subcellularLocation>
</comment>
<feature type="transmembrane region" description="Helical" evidence="6">
    <location>
        <begin position="537"/>
        <end position="560"/>
    </location>
</feature>
<feature type="transmembrane region" description="Helical" evidence="6">
    <location>
        <begin position="350"/>
        <end position="371"/>
    </location>
</feature>
<evidence type="ECO:0000256" key="1">
    <source>
        <dbReference type="ARBA" id="ARBA00004141"/>
    </source>
</evidence>
<feature type="region of interest" description="Disordered" evidence="7">
    <location>
        <begin position="103"/>
        <end position="134"/>
    </location>
</feature>
<accession>A0AAN9NJG2</accession>
<dbReference type="GO" id="GO:0016020">
    <property type="term" value="C:membrane"/>
    <property type="evidence" value="ECO:0007669"/>
    <property type="project" value="UniProtKB-SubCell"/>
</dbReference>